<evidence type="ECO:0000313" key="2">
    <source>
        <dbReference type="EMBL" id="EWT00199.1"/>
    </source>
</evidence>
<dbReference type="InterPro" id="IPR003386">
    <property type="entry name" value="LACT/PDAT_acylTrfase"/>
</dbReference>
<keyword evidence="3" id="KW-1185">Reference proteome</keyword>
<dbReference type="Proteomes" id="UP000019489">
    <property type="component" value="Unassembled WGS sequence"/>
</dbReference>
<reference evidence="2 3" key="1">
    <citation type="submission" date="2013-08" db="EMBL/GenBank/DDBJ databases">
        <title>Intrasporangium oryzae NRRL B-24470.</title>
        <authorList>
            <person name="Liu H."/>
            <person name="Wang G."/>
        </authorList>
    </citation>
    <scope>NUCLEOTIDE SEQUENCE [LARGE SCALE GENOMIC DNA]</scope>
    <source>
        <strain evidence="2 3">NRRL B-24470</strain>
    </source>
</reference>
<evidence type="ECO:0000256" key="1">
    <source>
        <dbReference type="SAM" id="MobiDB-lite"/>
    </source>
</evidence>
<feature type="compositionally biased region" description="Polar residues" evidence="1">
    <location>
        <begin position="434"/>
        <end position="450"/>
    </location>
</feature>
<name>W9G8J7_9MICO</name>
<accession>W9G8J7</accession>
<dbReference type="STRING" id="1386089.N865_17525"/>
<comment type="caution">
    <text evidence="2">The sequence shown here is derived from an EMBL/GenBank/DDBJ whole genome shotgun (WGS) entry which is preliminary data.</text>
</comment>
<dbReference type="eggNOG" id="COG1075">
    <property type="taxonomic scope" value="Bacteria"/>
</dbReference>
<evidence type="ECO:0008006" key="4">
    <source>
        <dbReference type="Google" id="ProtNLM"/>
    </source>
</evidence>
<dbReference type="GO" id="GO:0008374">
    <property type="term" value="F:O-acyltransferase activity"/>
    <property type="evidence" value="ECO:0007669"/>
    <property type="project" value="InterPro"/>
</dbReference>
<dbReference type="InterPro" id="IPR029058">
    <property type="entry name" value="AB_hydrolase_fold"/>
</dbReference>
<dbReference type="RefSeq" id="WP_034808871.1">
    <property type="nucleotide sequence ID" value="NZ_AWSA01000051.1"/>
</dbReference>
<dbReference type="PROSITE" id="PS50194">
    <property type="entry name" value="FILAMIN_REPEAT"/>
    <property type="match status" value="1"/>
</dbReference>
<dbReference type="PANTHER" id="PTHR11440">
    <property type="entry name" value="LECITHIN-CHOLESTEROL ACYLTRANSFERASE-RELATED"/>
    <property type="match status" value="1"/>
</dbReference>
<proteinExistence type="predicted"/>
<gene>
    <name evidence="2" type="ORF">N865_17525</name>
</gene>
<evidence type="ECO:0000313" key="3">
    <source>
        <dbReference type="Proteomes" id="UP000019489"/>
    </source>
</evidence>
<dbReference type="GO" id="GO:0006629">
    <property type="term" value="P:lipid metabolic process"/>
    <property type="evidence" value="ECO:0007669"/>
    <property type="project" value="InterPro"/>
</dbReference>
<feature type="compositionally biased region" description="Basic and acidic residues" evidence="1">
    <location>
        <begin position="422"/>
        <end position="431"/>
    </location>
</feature>
<organism evidence="2 3">
    <name type="scientific">Intrasporangium oryzae NRRL B-24470</name>
    <dbReference type="NCBI Taxonomy" id="1386089"/>
    <lineage>
        <taxon>Bacteria</taxon>
        <taxon>Bacillati</taxon>
        <taxon>Actinomycetota</taxon>
        <taxon>Actinomycetes</taxon>
        <taxon>Micrococcales</taxon>
        <taxon>Intrasporangiaceae</taxon>
        <taxon>Intrasporangium</taxon>
    </lineage>
</organism>
<dbReference type="OrthoDB" id="556502at2"/>
<dbReference type="Pfam" id="PF02450">
    <property type="entry name" value="LCAT"/>
    <property type="match status" value="1"/>
</dbReference>
<dbReference type="PATRIC" id="fig|1386089.3.peg.3561"/>
<dbReference type="Gene3D" id="3.40.50.1820">
    <property type="entry name" value="alpha/beta hydrolase"/>
    <property type="match status" value="1"/>
</dbReference>
<dbReference type="InterPro" id="IPR017868">
    <property type="entry name" value="Filamin/ABP280_repeat-like"/>
</dbReference>
<dbReference type="EMBL" id="AWSA01000051">
    <property type="protein sequence ID" value="EWT00199.1"/>
    <property type="molecule type" value="Genomic_DNA"/>
</dbReference>
<sequence>MTDTDLVVVLPGIMGSILGVSTRDRSAAENLVWAPTAGAVWNNLTGRLRIQDFPIPEGCGDEPPGDRVEAVELMPDVHAIPGVWTPVKGYTPLVEHLEQLGYRRHQPGDPRPGNLLTVPYDWRLSNRYNGQRLAGIVEPALDRWRSQGGRYANAQLVFVCHSMGGLVARWYIEKCGGFGHTRRLITLGTPWRGAASAVEQLVNGVTPGIGPLHVDLTTFARSLPSLYQLMPEYACMTNGPRDYQKTTAHAALPLPSARVTDAMSFYTTLQDAEVSRPDSKTISHAIVGTRQPTTTTISINPDGTATAFETFGADNDYGDGTVPLTGAIGHDEPLDTPRVFRVRDGHGNLHRNPAALDQIEEILTTASVRRRASQPVKVRVRAPDLTLAAEALQIEADIDGEDRRHALRIVVTHESGRILESRQPTNRDGHAHATFTNLPPGTHTITVDSPPNQPGMPGTGPNYGGPIEPVTTTTLIWPNDL</sequence>
<feature type="region of interest" description="Disordered" evidence="1">
    <location>
        <begin position="422"/>
        <end position="473"/>
    </location>
</feature>
<dbReference type="SUPFAM" id="SSF53474">
    <property type="entry name" value="alpha/beta-Hydrolases"/>
    <property type="match status" value="1"/>
</dbReference>
<dbReference type="AlphaFoldDB" id="W9G8J7"/>
<protein>
    <recommendedName>
        <fullName evidence="4">Lecithin:cholesterol acyltransferase</fullName>
    </recommendedName>
</protein>